<evidence type="ECO:0000256" key="6">
    <source>
        <dbReference type="RuleBase" id="RU366036"/>
    </source>
</evidence>
<evidence type="ECO:0000313" key="8">
    <source>
        <dbReference type="Proteomes" id="UP001054945"/>
    </source>
</evidence>
<dbReference type="InterPro" id="IPR021384">
    <property type="entry name" value="Mediator_Med21"/>
</dbReference>
<keyword evidence="2 6" id="KW-0805">Transcription regulation</keyword>
<dbReference type="PANTHER" id="PTHR13381:SF0">
    <property type="entry name" value="MEDIATOR OF RNA POLYMERASE II TRANSCRIPTION SUBUNIT 21"/>
    <property type="match status" value="1"/>
</dbReference>
<dbReference type="EMBL" id="BPLR01019708">
    <property type="protein sequence ID" value="GIX71001.1"/>
    <property type="molecule type" value="Genomic_DNA"/>
</dbReference>
<gene>
    <name evidence="7" type="primary">MED21</name>
    <name evidence="7" type="ORF">CEXT_458961</name>
</gene>
<dbReference type="Gene3D" id="6.10.280.10">
    <property type="entry name" value="Mediator complex, subunit Med21"/>
    <property type="match status" value="1"/>
</dbReference>
<dbReference type="GO" id="GO:0006357">
    <property type="term" value="P:regulation of transcription by RNA polymerase II"/>
    <property type="evidence" value="ECO:0007669"/>
    <property type="project" value="TreeGrafter"/>
</dbReference>
<dbReference type="InterPro" id="IPR037212">
    <property type="entry name" value="Med7/Med21-like"/>
</dbReference>
<comment type="function">
    <text evidence="6">Component of the Mediator complex, a coactivator involved in the regulated transcription of nearly all RNA polymerase II-dependent genes. Mediator functions as a bridge to convey information from gene-specific regulatory proteins to the basal RNA polymerase II transcription machinery. Mediator is recruited to promoters by direct interactions with regulatory proteins and serves as a scaffold for the assembly of a functional preinitiation complex with RNA polymerase II and the general transcription factors.</text>
</comment>
<keyword evidence="5 6" id="KW-0539">Nucleus</keyword>
<evidence type="ECO:0000256" key="4">
    <source>
        <dbReference type="ARBA" id="ARBA00023163"/>
    </source>
</evidence>
<evidence type="ECO:0000256" key="5">
    <source>
        <dbReference type="ARBA" id="ARBA00023242"/>
    </source>
</evidence>
<evidence type="ECO:0000313" key="7">
    <source>
        <dbReference type="EMBL" id="GIX71001.1"/>
    </source>
</evidence>
<comment type="caution">
    <text evidence="7">The sequence shown here is derived from an EMBL/GenBank/DDBJ whole genome shotgun (WGS) entry which is preliminary data.</text>
</comment>
<dbReference type="Pfam" id="PF11221">
    <property type="entry name" value="Med21"/>
    <property type="match status" value="1"/>
</dbReference>
<name>A0AAV4MG44_CAEEX</name>
<organism evidence="7 8">
    <name type="scientific">Caerostris extrusa</name>
    <name type="common">Bark spider</name>
    <name type="synonym">Caerostris bankana</name>
    <dbReference type="NCBI Taxonomy" id="172846"/>
    <lineage>
        <taxon>Eukaryota</taxon>
        <taxon>Metazoa</taxon>
        <taxon>Ecdysozoa</taxon>
        <taxon>Arthropoda</taxon>
        <taxon>Chelicerata</taxon>
        <taxon>Arachnida</taxon>
        <taxon>Araneae</taxon>
        <taxon>Araneomorphae</taxon>
        <taxon>Entelegynae</taxon>
        <taxon>Araneoidea</taxon>
        <taxon>Araneidae</taxon>
        <taxon>Caerostris</taxon>
    </lineage>
</organism>
<dbReference type="GO" id="GO:0016592">
    <property type="term" value="C:mediator complex"/>
    <property type="evidence" value="ECO:0007669"/>
    <property type="project" value="UniProtKB-UniRule"/>
</dbReference>
<dbReference type="SUPFAM" id="SSF140718">
    <property type="entry name" value="Mediator hinge subcomplex-like"/>
    <property type="match status" value="1"/>
</dbReference>
<dbReference type="GO" id="GO:0003712">
    <property type="term" value="F:transcription coregulator activity"/>
    <property type="evidence" value="ECO:0007669"/>
    <property type="project" value="TreeGrafter"/>
</dbReference>
<reference evidence="7 8" key="1">
    <citation type="submission" date="2021-06" db="EMBL/GenBank/DDBJ databases">
        <title>Caerostris extrusa draft genome.</title>
        <authorList>
            <person name="Kono N."/>
            <person name="Arakawa K."/>
        </authorList>
    </citation>
    <scope>NUCLEOTIDE SEQUENCE [LARGE SCALE GENOMIC DNA]</scope>
</reference>
<evidence type="ECO:0000256" key="1">
    <source>
        <dbReference type="ARBA" id="ARBA00004123"/>
    </source>
</evidence>
<evidence type="ECO:0000256" key="3">
    <source>
        <dbReference type="ARBA" id="ARBA00023159"/>
    </source>
</evidence>
<protein>
    <recommendedName>
        <fullName evidence="6">Mediator of RNA polymerase II transcription subunit 21</fullName>
    </recommendedName>
</protein>
<evidence type="ECO:0000256" key="2">
    <source>
        <dbReference type="ARBA" id="ARBA00023015"/>
    </source>
</evidence>
<proteinExistence type="inferred from homology"/>
<keyword evidence="8" id="KW-1185">Reference proteome</keyword>
<dbReference type="AlphaFoldDB" id="A0AAV4MG44"/>
<comment type="subcellular location">
    <subcellularLocation>
        <location evidence="1 6">Nucleus</location>
    </subcellularLocation>
</comment>
<sequence>MRNHGKSELFARFCKVQNPSPFNGSRKLMADRLTQLQDAVNAQAENICNSIGVLQAYAPPSSFPDFEKSPKKTEQSKEDYCQTFANLIATTAKEIDVLIDFLPNEDISQDSQEDFKRFDKENKDAALKLEKVVVAGEVLLEQIRKALRDIAQSQIEIQKLSNINGNA</sequence>
<dbReference type="Proteomes" id="UP001054945">
    <property type="component" value="Unassembled WGS sequence"/>
</dbReference>
<keyword evidence="4 6" id="KW-0804">Transcription</keyword>
<accession>A0AAV4MG44</accession>
<dbReference type="PANTHER" id="PTHR13381">
    <property type="entry name" value="RNA POLYMERASE II HOLOENZYME COMPONENT SRB7"/>
    <property type="match status" value="1"/>
</dbReference>
<comment type="subunit">
    <text evidence="6">Component of the Mediator complex.</text>
</comment>
<comment type="similarity">
    <text evidence="6">Belongs to the Mediator complex subunit 21 family.</text>
</comment>
<keyword evidence="3 6" id="KW-0010">Activator</keyword>